<dbReference type="Pfam" id="PF14559">
    <property type="entry name" value="TPR_19"/>
    <property type="match status" value="1"/>
</dbReference>
<protein>
    <recommendedName>
        <fullName evidence="3">Tetratricopeptide repeat protein</fullName>
    </recommendedName>
</protein>
<dbReference type="Proteomes" id="UP000075680">
    <property type="component" value="Unassembled WGS sequence"/>
</dbReference>
<evidence type="ECO:0000313" key="1">
    <source>
        <dbReference type="EMBL" id="KXZ68157.1"/>
    </source>
</evidence>
<comment type="caution">
    <text evidence="1">The sequence shown here is derived from an EMBL/GenBank/DDBJ whole genome shotgun (WGS) entry which is preliminary data.</text>
</comment>
<dbReference type="Gene3D" id="1.25.40.10">
    <property type="entry name" value="Tetratricopeptide repeat domain"/>
    <property type="match status" value="1"/>
</dbReference>
<dbReference type="InterPro" id="IPR011990">
    <property type="entry name" value="TPR-like_helical_dom_sf"/>
</dbReference>
<sequence>MLIRQLTISTIAIFYLSTALAHPKHHHEHASDTSEDSNYSVLLKNNHNDELRNQIVNVLLEKAYSKGDGAFLEQAEELMKSSNNPSDIENQLLQTRLAQANHEFSHAETILNTILKKDPKNYDAILQLANIYRLQGQFNQSLKLCNQLNQQDVKLYQVGCQLQVDAMTKNITDIHPRIDELLQLAQRLNKNDQQWLGNIMLEVATRFNNQTLASQSLQLLTVDNLPNTLAKSNWYIAQQEYQTAIKILTPYRYHDGALYRIILSKQKLNDPLAKNDLHELTERVQNLLDHKDHIHLREQAQYLWISKKYDEGLDIAAKNWNMQKENDDFEVYAALALASNNRASTEKLLNWSDATGYQNPTYIQKLKQMLKQL</sequence>
<evidence type="ECO:0008006" key="3">
    <source>
        <dbReference type="Google" id="ProtNLM"/>
    </source>
</evidence>
<dbReference type="SUPFAM" id="SSF48452">
    <property type="entry name" value="TPR-like"/>
    <property type="match status" value="1"/>
</dbReference>
<reference evidence="1 2" key="1">
    <citation type="journal article" date="2016" name="Sci. Rep.">
        <title>Genomic and phenotypic characterization of the species Acinetobacter venetianus.</title>
        <authorList>
            <person name="Fondi M."/>
            <person name="Maida I."/>
            <person name="Perrin E."/>
            <person name="Orlandini V."/>
            <person name="La Torre L."/>
            <person name="Bosi E."/>
            <person name="Negroni A."/>
            <person name="Zanaroli G."/>
            <person name="Fava F."/>
            <person name="Decorosi F."/>
            <person name="Giovannetti L."/>
            <person name="Viti C."/>
            <person name="Vaneechoutte M."/>
            <person name="Dijkshoorn L."/>
            <person name="Fani R."/>
        </authorList>
    </citation>
    <scope>NUCLEOTIDE SEQUENCE [LARGE SCALE GENOMIC DNA]</scope>
    <source>
        <strain evidence="1 2">LUH5627</strain>
    </source>
</reference>
<gene>
    <name evidence="1" type="ORF">AVENLUH5627_01802</name>
</gene>
<organism evidence="1 2">
    <name type="scientific">Acinetobacter venetianus</name>
    <dbReference type="NCBI Taxonomy" id="52133"/>
    <lineage>
        <taxon>Bacteria</taxon>
        <taxon>Pseudomonadati</taxon>
        <taxon>Pseudomonadota</taxon>
        <taxon>Gammaproteobacteria</taxon>
        <taxon>Moraxellales</taxon>
        <taxon>Moraxellaceae</taxon>
        <taxon>Acinetobacter</taxon>
    </lineage>
</organism>
<name>A0A150HNN1_9GAMM</name>
<dbReference type="EMBL" id="JRUE01000168">
    <property type="protein sequence ID" value="KXZ68157.1"/>
    <property type="molecule type" value="Genomic_DNA"/>
</dbReference>
<dbReference type="AlphaFoldDB" id="A0A150HNN1"/>
<proteinExistence type="predicted"/>
<dbReference type="PATRIC" id="fig|52133.18.peg.1877"/>
<evidence type="ECO:0000313" key="2">
    <source>
        <dbReference type="Proteomes" id="UP000075680"/>
    </source>
</evidence>
<accession>A0A150HNN1</accession>
<dbReference type="RefSeq" id="WP_061518820.1">
    <property type="nucleotide sequence ID" value="NZ_JRUE01000168.1"/>
</dbReference>